<evidence type="ECO:0000256" key="3">
    <source>
        <dbReference type="ARBA" id="ARBA00022448"/>
    </source>
</evidence>
<dbReference type="PANTHER" id="PTHR42953">
    <property type="entry name" value="HIGH-AFFINITY ZINC UPTAKE SYSTEM PROTEIN ZNUA-RELATED"/>
    <property type="match status" value="1"/>
</dbReference>
<feature type="compositionally biased region" description="Basic and acidic residues" evidence="7">
    <location>
        <begin position="115"/>
        <end position="130"/>
    </location>
</feature>
<evidence type="ECO:0000313" key="10">
    <source>
        <dbReference type="Proteomes" id="UP000614058"/>
    </source>
</evidence>
<evidence type="ECO:0000256" key="8">
    <source>
        <dbReference type="SAM" id="SignalP"/>
    </source>
</evidence>
<evidence type="ECO:0000256" key="2">
    <source>
        <dbReference type="ARBA" id="ARBA00011028"/>
    </source>
</evidence>
<dbReference type="PRINTS" id="PR00690">
    <property type="entry name" value="ADHESNFAMILY"/>
</dbReference>
<dbReference type="PRINTS" id="PR00691">
    <property type="entry name" value="ADHESINB"/>
</dbReference>
<dbReference type="PROSITE" id="PS51257">
    <property type="entry name" value="PROKAR_LIPOPROTEIN"/>
    <property type="match status" value="1"/>
</dbReference>
<dbReference type="SUPFAM" id="SSF53807">
    <property type="entry name" value="Helical backbone' metal receptor"/>
    <property type="match status" value="1"/>
</dbReference>
<dbReference type="InterPro" id="IPR006128">
    <property type="entry name" value="Lipoprotein_PsaA-like"/>
</dbReference>
<comment type="similarity">
    <text evidence="2 6">Belongs to the bacterial solute-binding protein 9 family.</text>
</comment>
<dbReference type="EMBL" id="JAEHNZ010000002">
    <property type="protein sequence ID" value="MBK0396015.1"/>
    <property type="molecule type" value="Genomic_DNA"/>
</dbReference>
<evidence type="ECO:0000256" key="4">
    <source>
        <dbReference type="ARBA" id="ARBA00022723"/>
    </source>
</evidence>
<evidence type="ECO:0000256" key="7">
    <source>
        <dbReference type="SAM" id="MobiDB-lite"/>
    </source>
</evidence>
<dbReference type="InterPro" id="IPR006129">
    <property type="entry name" value="AdhesinB"/>
</dbReference>
<gene>
    <name evidence="9" type="ORF">JDW22_05305</name>
</gene>
<dbReference type="GeneID" id="84907365"/>
<dbReference type="Proteomes" id="UP000614058">
    <property type="component" value="Unassembled WGS sequence"/>
</dbReference>
<organism evidence="9 10">
    <name type="scientific">Kingella bonacorsii</name>
    <dbReference type="NCBI Taxonomy" id="2796361"/>
    <lineage>
        <taxon>Bacteria</taxon>
        <taxon>Pseudomonadati</taxon>
        <taxon>Pseudomonadota</taxon>
        <taxon>Betaproteobacteria</taxon>
        <taxon>Neisseriales</taxon>
        <taxon>Neisseriaceae</taxon>
        <taxon>Kingella</taxon>
    </lineage>
</organism>
<proteinExistence type="inferred from homology"/>
<accession>A0ABS1BRW1</accession>
<dbReference type="InterPro" id="IPR006127">
    <property type="entry name" value="ZnuA-like"/>
</dbReference>
<keyword evidence="3 6" id="KW-0813">Transport</keyword>
<protein>
    <submittedName>
        <fullName evidence="9">Zinc ABC transporter substrate-binding protein</fullName>
    </submittedName>
</protein>
<dbReference type="PANTHER" id="PTHR42953:SF1">
    <property type="entry name" value="METAL-BINDING PROTEIN HI_0362-RELATED"/>
    <property type="match status" value="1"/>
</dbReference>
<dbReference type="Gene3D" id="3.40.50.1980">
    <property type="entry name" value="Nitrogenase molybdenum iron protein domain"/>
    <property type="match status" value="2"/>
</dbReference>
<dbReference type="InterPro" id="IPR050492">
    <property type="entry name" value="Bact_metal-bind_prot9"/>
</dbReference>
<evidence type="ECO:0000256" key="5">
    <source>
        <dbReference type="ARBA" id="ARBA00022729"/>
    </source>
</evidence>
<feature type="signal peptide" evidence="8">
    <location>
        <begin position="1"/>
        <end position="23"/>
    </location>
</feature>
<keyword evidence="5 8" id="KW-0732">Signal</keyword>
<comment type="caution">
    <text evidence="9">The sequence shown here is derived from an EMBL/GenBank/DDBJ whole genome shotgun (WGS) entry which is preliminary data.</text>
</comment>
<comment type="subcellular location">
    <subcellularLocation>
        <location evidence="1">Cell envelope</location>
    </subcellularLocation>
</comment>
<reference evidence="9 10" key="1">
    <citation type="journal article" date="2021" name="Pathogens">
        <title>Isolation and Characterization of Kingella bonacorsii sp. nov., A Novel Kingella Species Detected in a Stable Periodontitis Subject.</title>
        <authorList>
            <person name="Antezack A."/>
            <person name="Boxberger M."/>
            <person name="Rolland C."/>
            <person name="Monnet-Corti V."/>
            <person name="La Scola B."/>
        </authorList>
    </citation>
    <scope>NUCLEOTIDE SEQUENCE [LARGE SCALE GENOMIC DNA]</scope>
    <source>
        <strain evidence="9 10">Marseille-Q4569</strain>
    </source>
</reference>
<name>A0ABS1BRW1_9NEIS</name>
<dbReference type="Pfam" id="PF01297">
    <property type="entry name" value="ZnuA"/>
    <property type="match status" value="1"/>
</dbReference>
<evidence type="ECO:0000256" key="1">
    <source>
        <dbReference type="ARBA" id="ARBA00004196"/>
    </source>
</evidence>
<evidence type="ECO:0000313" key="9">
    <source>
        <dbReference type="EMBL" id="MBK0396015.1"/>
    </source>
</evidence>
<feature type="region of interest" description="Disordered" evidence="7">
    <location>
        <begin position="115"/>
        <end position="142"/>
    </location>
</feature>
<keyword evidence="10" id="KW-1185">Reference proteome</keyword>
<keyword evidence="4" id="KW-0479">Metal-binding</keyword>
<dbReference type="RefSeq" id="WP_003793386.1">
    <property type="nucleotide sequence ID" value="NZ_JAEHNZ010000002.1"/>
</dbReference>
<feature type="chain" id="PRO_5045204623" evidence="8">
    <location>
        <begin position="24"/>
        <end position="312"/>
    </location>
</feature>
<sequence>MRQRAIKSTVLAVALTFSGCLWAEALPVVTSFSVLGDVAQQIGGERVTVTSLVGADQDAHAYQLTGGDVKKIAAAKLVLLNGLGLESGEVLRAVKQSRVPYAEATQGITPLKAEEEHAHHHDHDHDDHDHAGHHHHDHGEFDPHVWNDPVLMQKYAENVTKALIKADPAGANYYQARFKGYSAELVKLDGYAREQFNAIPRDKRKVLTGHDAFNYMAKRYGITFLAPQGVSTEGEASAKTVAAIIRQIKQQGVKAVFTENIKDGRMVQRIAQETGAKVGGVLYSDALSKGAPAKTYADMFRYNVKTMAGAMK</sequence>
<evidence type="ECO:0000256" key="6">
    <source>
        <dbReference type="RuleBase" id="RU003512"/>
    </source>
</evidence>